<evidence type="ECO:0000256" key="3">
    <source>
        <dbReference type="ARBA" id="ARBA00022490"/>
    </source>
</evidence>
<feature type="region of interest" description="Disordered" evidence="11">
    <location>
        <begin position="82"/>
        <end position="109"/>
    </location>
</feature>
<evidence type="ECO:0000256" key="5">
    <source>
        <dbReference type="ARBA" id="ARBA00023054"/>
    </source>
</evidence>
<evidence type="ECO:0000256" key="11">
    <source>
        <dbReference type="SAM" id="MobiDB-lite"/>
    </source>
</evidence>
<keyword evidence="7" id="KW-0206">Cytoskeleton</keyword>
<sequence length="143" mass="15780">RIEPNSVSLEDWLDFSSTNVEKADKQRNNSLTLKALVDRILSQTANDLRKQCDVVDTAFKNGLKDTKDARDKLADHLAKIEGNFSPSSGRAERAASQTACPAGGDPGQREHHLYRRSAVYADEEIHPTSGWGRPWGLGWGPPP</sequence>
<evidence type="ECO:0000256" key="6">
    <source>
        <dbReference type="ARBA" id="ARBA00023069"/>
    </source>
</evidence>
<gene>
    <name evidence="12" type="ORF">CK820_G0036862</name>
</gene>
<dbReference type="EMBL" id="NBAG03000347">
    <property type="protein sequence ID" value="PNI37129.1"/>
    <property type="molecule type" value="Genomic_DNA"/>
</dbReference>
<comment type="subunit">
    <text evidence="9">Microtubule inner protein component of sperm flagellar doublet microtubules.</text>
</comment>
<dbReference type="InterPro" id="IPR048256">
    <property type="entry name" value="Tektin-like"/>
</dbReference>
<keyword evidence="3" id="KW-0963">Cytoplasm</keyword>
<dbReference type="GO" id="GO:0015630">
    <property type="term" value="C:microtubule cytoskeleton"/>
    <property type="evidence" value="ECO:0007669"/>
    <property type="project" value="UniProtKB-UniRule"/>
</dbReference>
<dbReference type="GO" id="GO:0060271">
    <property type="term" value="P:cilium assembly"/>
    <property type="evidence" value="ECO:0007669"/>
    <property type="project" value="UniProtKB-UniRule"/>
</dbReference>
<comment type="function">
    <text evidence="10">Microtubule inner protein (MIP) part of the dynein-decorated doublet microtubules (DMTs) in cilia and flagellar axoneme. Forms filamentous polymers in the walls of ciliary and flagellar microtubules. Required for normal sperm mobility.</text>
</comment>
<evidence type="ECO:0000256" key="8">
    <source>
        <dbReference type="ARBA" id="ARBA00023273"/>
    </source>
</evidence>
<evidence type="ECO:0000256" key="7">
    <source>
        <dbReference type="ARBA" id="ARBA00023212"/>
    </source>
</evidence>
<comment type="subcellular location">
    <subcellularLocation>
        <location evidence="10">Cytoplasm</location>
        <location evidence="10">Cytoskeleton</location>
        <location evidence="10">Cilium axoneme</location>
    </subcellularLocation>
    <subcellularLocation>
        <location evidence="1">Cytoplasm</location>
        <location evidence="1">Cytoskeleton</location>
        <location evidence="1">Flagellum axoneme</location>
    </subcellularLocation>
</comment>
<dbReference type="PANTHER" id="PTHR19960">
    <property type="entry name" value="TEKTIN"/>
    <property type="match status" value="1"/>
</dbReference>
<keyword evidence="8 10" id="KW-0966">Cell projection</keyword>
<reference evidence="12 13" key="1">
    <citation type="submission" date="2017-12" db="EMBL/GenBank/DDBJ databases">
        <title>High-resolution comparative analysis of great ape genomes.</title>
        <authorList>
            <person name="Pollen A."/>
            <person name="Hastie A."/>
            <person name="Hormozdiari F."/>
            <person name="Dougherty M."/>
            <person name="Liu R."/>
            <person name="Chaisson M."/>
            <person name="Hoppe E."/>
            <person name="Hill C."/>
            <person name="Pang A."/>
            <person name="Hillier L."/>
            <person name="Baker C."/>
            <person name="Armstrong J."/>
            <person name="Shendure J."/>
            <person name="Paten B."/>
            <person name="Wilson R."/>
            <person name="Chao H."/>
            <person name="Schneider V."/>
            <person name="Ventura M."/>
            <person name="Kronenberg Z."/>
            <person name="Murali S."/>
            <person name="Gordon D."/>
            <person name="Cantsilieris S."/>
            <person name="Munson K."/>
            <person name="Nelson B."/>
            <person name="Raja A."/>
            <person name="Underwood J."/>
            <person name="Diekhans M."/>
            <person name="Fiddes I."/>
            <person name="Haussler D."/>
            <person name="Eichler E."/>
        </authorList>
    </citation>
    <scope>NUCLEOTIDE SEQUENCE [LARGE SCALE GENOMIC DNA]</scope>
    <source>
        <strain evidence="12">Yerkes chimp pedigree #C0471</strain>
    </source>
</reference>
<dbReference type="AlphaFoldDB" id="A0A2J8KQ36"/>
<proteinExistence type="inferred from homology"/>
<evidence type="ECO:0000256" key="9">
    <source>
        <dbReference type="ARBA" id="ARBA00046435"/>
    </source>
</evidence>
<name>A0A2J8KQ36_PANTR</name>
<comment type="caution">
    <text evidence="12">The sequence shown here is derived from an EMBL/GenBank/DDBJ whole genome shotgun (WGS) entry which is preliminary data.</text>
</comment>
<dbReference type="Proteomes" id="UP000236370">
    <property type="component" value="Unassembled WGS sequence"/>
</dbReference>
<comment type="similarity">
    <text evidence="2 10">Belongs to the tektin family.</text>
</comment>
<feature type="non-terminal residue" evidence="12">
    <location>
        <position position="1"/>
    </location>
</feature>
<evidence type="ECO:0000256" key="4">
    <source>
        <dbReference type="ARBA" id="ARBA00022846"/>
    </source>
</evidence>
<keyword evidence="6 10" id="KW-0969">Cilium</keyword>
<protein>
    <recommendedName>
        <fullName evidence="10">Tektin</fullName>
    </recommendedName>
</protein>
<organism evidence="12 13">
    <name type="scientific">Pan troglodytes</name>
    <name type="common">Chimpanzee</name>
    <dbReference type="NCBI Taxonomy" id="9598"/>
    <lineage>
        <taxon>Eukaryota</taxon>
        <taxon>Metazoa</taxon>
        <taxon>Chordata</taxon>
        <taxon>Craniata</taxon>
        <taxon>Vertebrata</taxon>
        <taxon>Euteleostomi</taxon>
        <taxon>Mammalia</taxon>
        <taxon>Eutheria</taxon>
        <taxon>Euarchontoglires</taxon>
        <taxon>Primates</taxon>
        <taxon>Haplorrhini</taxon>
        <taxon>Catarrhini</taxon>
        <taxon>Hominidae</taxon>
        <taxon>Pan</taxon>
    </lineage>
</organism>
<dbReference type="Pfam" id="PF03148">
    <property type="entry name" value="Tektin"/>
    <property type="match status" value="1"/>
</dbReference>
<dbReference type="GO" id="GO:0030317">
    <property type="term" value="P:flagellated sperm motility"/>
    <property type="evidence" value="ECO:0007669"/>
    <property type="project" value="UniProtKB-UniRule"/>
</dbReference>
<dbReference type="GO" id="GO:0005930">
    <property type="term" value="C:axoneme"/>
    <property type="evidence" value="ECO:0007669"/>
    <property type="project" value="UniProtKB-SubCell"/>
</dbReference>
<keyword evidence="4 10" id="KW-0282">Flagellum</keyword>
<evidence type="ECO:0000256" key="2">
    <source>
        <dbReference type="ARBA" id="ARBA00007209"/>
    </source>
</evidence>
<dbReference type="InterPro" id="IPR000435">
    <property type="entry name" value="Tektins"/>
</dbReference>
<accession>A0A2J8KQ36</accession>
<dbReference type="PANTHER" id="PTHR19960:SF25">
    <property type="entry name" value="TEKTIN-1"/>
    <property type="match status" value="1"/>
</dbReference>
<evidence type="ECO:0000313" key="12">
    <source>
        <dbReference type="EMBL" id="PNI37129.1"/>
    </source>
</evidence>
<evidence type="ECO:0000256" key="1">
    <source>
        <dbReference type="ARBA" id="ARBA00004611"/>
    </source>
</evidence>
<keyword evidence="5" id="KW-0175">Coiled coil</keyword>
<evidence type="ECO:0000256" key="10">
    <source>
        <dbReference type="RuleBase" id="RU367040"/>
    </source>
</evidence>
<evidence type="ECO:0000313" key="13">
    <source>
        <dbReference type="Proteomes" id="UP000236370"/>
    </source>
</evidence>